<reference evidence="1 2" key="1">
    <citation type="submission" date="2019-03" db="EMBL/GenBank/DDBJ databases">
        <title>Genomics of glacier-inhabiting Cryobacterium strains.</title>
        <authorList>
            <person name="Liu Q."/>
            <person name="Xin Y.-H."/>
        </authorList>
    </citation>
    <scope>NUCLEOTIDE SEQUENCE [LARGE SCALE GENOMIC DNA]</scope>
    <source>
        <strain evidence="1 2">TMT4-23</strain>
    </source>
</reference>
<sequence length="168" mass="17599">MDVIIFGAATRYRRDTQQDWSVGMVRLRVRAGALICMAALVLTGCAADDSISEIRSFLAAESGPDDVLPSGVEDATSDPESSRFVGELAGVSYFLTKHIDPASGAPGYCLVIFNPSEGAASSCASDVNATHLWVGSSGTGSARVVVADDIIPVGWTKLGDFLIVNPEM</sequence>
<accession>A0ABY2IY05</accession>
<keyword evidence="2" id="KW-1185">Reference proteome</keyword>
<evidence type="ECO:0000313" key="2">
    <source>
        <dbReference type="Proteomes" id="UP000298355"/>
    </source>
</evidence>
<evidence type="ECO:0000313" key="1">
    <source>
        <dbReference type="EMBL" id="TFC97403.1"/>
    </source>
</evidence>
<gene>
    <name evidence="1" type="ORF">E3O65_11480</name>
</gene>
<dbReference type="RefSeq" id="WP_134363844.1">
    <property type="nucleotide sequence ID" value="NZ_SOGJ01000023.1"/>
</dbReference>
<dbReference type="EMBL" id="SOGJ01000023">
    <property type="protein sequence ID" value="TFC97403.1"/>
    <property type="molecule type" value="Genomic_DNA"/>
</dbReference>
<comment type="caution">
    <text evidence="1">The sequence shown here is derived from an EMBL/GenBank/DDBJ whole genome shotgun (WGS) entry which is preliminary data.</text>
</comment>
<dbReference type="Proteomes" id="UP000298355">
    <property type="component" value="Unassembled WGS sequence"/>
</dbReference>
<name>A0ABY2IY05_9MICO</name>
<organism evidence="1 2">
    <name type="scientific">Cryobacterium breve</name>
    <dbReference type="NCBI Taxonomy" id="1259258"/>
    <lineage>
        <taxon>Bacteria</taxon>
        <taxon>Bacillati</taxon>
        <taxon>Actinomycetota</taxon>
        <taxon>Actinomycetes</taxon>
        <taxon>Micrococcales</taxon>
        <taxon>Microbacteriaceae</taxon>
        <taxon>Cryobacterium</taxon>
    </lineage>
</organism>
<proteinExistence type="predicted"/>
<protein>
    <submittedName>
        <fullName evidence="1">Uncharacterized protein</fullName>
    </submittedName>
</protein>